<dbReference type="Pfam" id="PF04849">
    <property type="entry name" value="HAP1_N"/>
    <property type="match status" value="1"/>
</dbReference>
<dbReference type="GO" id="GO:0047496">
    <property type="term" value="P:vesicle transport along microtubule"/>
    <property type="evidence" value="ECO:0007669"/>
    <property type="project" value="TreeGrafter"/>
</dbReference>
<comment type="subcellular location">
    <subcellularLocation>
        <location evidence="1">Mitochondrion</location>
    </subcellularLocation>
</comment>
<keyword evidence="2 4" id="KW-0175">Coiled coil</keyword>
<proteinExistence type="predicted"/>
<dbReference type="EMBL" id="GGYP01003771">
    <property type="protein sequence ID" value="MDE48542.1"/>
    <property type="molecule type" value="Transcribed_RNA"/>
</dbReference>
<dbReference type="PANTHER" id="PTHR15751">
    <property type="entry name" value="TRAFFICKING KINESIN-BINDING PROTEIN"/>
    <property type="match status" value="1"/>
</dbReference>
<evidence type="ECO:0000259" key="6">
    <source>
        <dbReference type="SMART" id="SM01424"/>
    </source>
</evidence>
<dbReference type="GO" id="GO:0031410">
    <property type="term" value="C:cytoplasmic vesicle"/>
    <property type="evidence" value="ECO:0007669"/>
    <property type="project" value="TreeGrafter"/>
</dbReference>
<feature type="region of interest" description="Disordered" evidence="5">
    <location>
        <begin position="299"/>
        <end position="330"/>
    </location>
</feature>
<feature type="domain" description="HAP1 N-terminal" evidence="6">
    <location>
        <begin position="144"/>
        <end position="428"/>
    </location>
</feature>
<evidence type="ECO:0000256" key="2">
    <source>
        <dbReference type="ARBA" id="ARBA00023054"/>
    </source>
</evidence>
<gene>
    <name evidence="7" type="primary">Trak1</name>
    <name evidence="7" type="ORF">g.11250</name>
</gene>
<dbReference type="PANTHER" id="PTHR15751:SF12">
    <property type="entry name" value="TRAFFICKING KINESIN-BINDING PROTEIN MILT"/>
    <property type="match status" value="1"/>
</dbReference>
<reference evidence="7" key="1">
    <citation type="submission" date="2018-10" db="EMBL/GenBank/DDBJ databases">
        <title>Transcriptome assembly of Aceria tosichella (Wheat curl mite) Type 2.</title>
        <authorList>
            <person name="Scully E.D."/>
            <person name="Geib S.M."/>
            <person name="Palmer N.A."/>
            <person name="Gupta A.K."/>
            <person name="Sarath G."/>
            <person name="Tatineni S."/>
        </authorList>
    </citation>
    <scope>NUCLEOTIDE SEQUENCE</scope>
    <source>
        <strain evidence="7">LincolnNE</strain>
    </source>
</reference>
<protein>
    <submittedName>
        <fullName evidence="7">Trafficking kinesin-binding protein 1</fullName>
    </submittedName>
</protein>
<evidence type="ECO:0000256" key="3">
    <source>
        <dbReference type="ARBA" id="ARBA00023128"/>
    </source>
</evidence>
<feature type="compositionally biased region" description="Acidic residues" evidence="5">
    <location>
        <begin position="517"/>
        <end position="527"/>
    </location>
</feature>
<feature type="region of interest" description="Disordered" evidence="5">
    <location>
        <begin position="78"/>
        <end position="99"/>
    </location>
</feature>
<feature type="compositionally biased region" description="Polar residues" evidence="5">
    <location>
        <begin position="617"/>
        <end position="629"/>
    </location>
</feature>
<keyword evidence="3" id="KW-0496">Mitochondrion</keyword>
<name>A0A6G1SF03_9ACAR</name>
<organism evidence="7">
    <name type="scientific">Aceria tosichella</name>
    <name type="common">wheat curl mite</name>
    <dbReference type="NCBI Taxonomy" id="561515"/>
    <lineage>
        <taxon>Eukaryota</taxon>
        <taxon>Metazoa</taxon>
        <taxon>Ecdysozoa</taxon>
        <taxon>Arthropoda</taxon>
        <taxon>Chelicerata</taxon>
        <taxon>Arachnida</taxon>
        <taxon>Acari</taxon>
        <taxon>Acariformes</taxon>
        <taxon>Trombidiformes</taxon>
        <taxon>Prostigmata</taxon>
        <taxon>Eupodina</taxon>
        <taxon>Eriophyoidea</taxon>
        <taxon>Eriophyidae</taxon>
        <taxon>Eriophyinae</taxon>
        <taxon>Aceriini</taxon>
        <taxon>Aceria</taxon>
    </lineage>
</organism>
<evidence type="ECO:0000313" key="7">
    <source>
        <dbReference type="EMBL" id="MDE48542.1"/>
    </source>
</evidence>
<feature type="coiled-coil region" evidence="4">
    <location>
        <begin position="234"/>
        <end position="275"/>
    </location>
</feature>
<dbReference type="SMART" id="SM01424">
    <property type="entry name" value="HAP1_N"/>
    <property type="match status" value="1"/>
</dbReference>
<dbReference type="GO" id="GO:0005739">
    <property type="term" value="C:mitochondrion"/>
    <property type="evidence" value="ECO:0007669"/>
    <property type="project" value="UniProtKB-SubCell"/>
</dbReference>
<feature type="coiled-coil region" evidence="4">
    <location>
        <begin position="369"/>
        <end position="410"/>
    </location>
</feature>
<accession>A0A6G1SF03</accession>
<dbReference type="GO" id="GO:0006605">
    <property type="term" value="P:protein targeting"/>
    <property type="evidence" value="ECO:0007669"/>
    <property type="project" value="TreeGrafter"/>
</dbReference>
<dbReference type="GO" id="GO:0048311">
    <property type="term" value="P:mitochondrion distribution"/>
    <property type="evidence" value="ECO:0007669"/>
    <property type="project" value="TreeGrafter"/>
</dbReference>
<evidence type="ECO:0000256" key="4">
    <source>
        <dbReference type="SAM" id="Coils"/>
    </source>
</evidence>
<dbReference type="GO" id="GO:0017022">
    <property type="term" value="F:myosin binding"/>
    <property type="evidence" value="ECO:0007669"/>
    <property type="project" value="TreeGrafter"/>
</dbReference>
<feature type="region of interest" description="Disordered" evidence="5">
    <location>
        <begin position="517"/>
        <end position="629"/>
    </location>
</feature>
<evidence type="ECO:0000256" key="1">
    <source>
        <dbReference type="ARBA" id="ARBA00004173"/>
    </source>
</evidence>
<evidence type="ECO:0000256" key="5">
    <source>
        <dbReference type="SAM" id="MobiDB-lite"/>
    </source>
</evidence>
<feature type="compositionally biased region" description="Polar residues" evidence="5">
    <location>
        <begin position="78"/>
        <end position="95"/>
    </location>
</feature>
<dbReference type="AlphaFoldDB" id="A0A6G1SF03"/>
<feature type="compositionally biased region" description="Low complexity" evidence="5">
    <location>
        <begin position="299"/>
        <end position="311"/>
    </location>
</feature>
<sequence>MVELSTSQAISSTITNELNTTNIIELAEIIQLDKTNIEQQTEPVAATVAPAQVDCYSAPKFDQLRVAVVSTNHASTTTSAFQPAPKTTTTLTSSASRERSDIQLEHIEPANKINLCILSEKKQQPNQEQTSASARCDISSPQPSTSTPEYQLRALKGDKSSIEEDNLWSKNFKVPSLSNDLIDETLNYFVNCRHRLSQITKTFDDSDAYILLLQEKEMDLELVARIGQDLLKQFNEVKDSNEALKDELAKFQELNERLKDELAKCREDNQQLRYELSSKVSLLDTFMEEEEEHLHYRDAAATSTTSPAGAAHNRSDPNDEEFFSLRSQSDRATSSNENTLYKRLCELQDELLTKDEILFKQNVIHQERNIHLEVQLRESERRLSGLEAENETLRENQRELYEELKTYSRNFAELLRIFSESQRNSRAHDVGNISFDSFSEAPTSFNPNLNSTAFIQNEHYDTQQYHQTCYNQIGQPHMRDTRGGMVMSSSLHEELQESLLKSGELPVSDIDTDLVTEEHNEAEDESDGSDRMACKISPTTSPSRHHRSHYKQARQQPNYYHDRQNTVIRRHNHDSDSGGLSDGADSGMHTTNISSSTTPINNGLNQDTDSDLDANTIGATPSEGGNNKKNWLGLSTFTLTTLLLICLSATLNTTTNSSLAQKLQQIKFDR</sequence>
<dbReference type="InterPro" id="IPR051946">
    <property type="entry name" value="Intracell_Traff-Reg"/>
</dbReference>
<feature type="compositionally biased region" description="Low complexity" evidence="5">
    <location>
        <begin position="577"/>
        <end position="602"/>
    </location>
</feature>
<feature type="region of interest" description="Disordered" evidence="5">
    <location>
        <begin position="124"/>
        <end position="148"/>
    </location>
</feature>
<dbReference type="InterPro" id="IPR006933">
    <property type="entry name" value="HAP1_N"/>
</dbReference>
<feature type="compositionally biased region" description="Basic residues" evidence="5">
    <location>
        <begin position="543"/>
        <end position="552"/>
    </location>
</feature>